<accession>A0AAN6REK4</accession>
<organism evidence="1 2">
    <name type="scientific">Pseudopithomyces chartarum</name>
    <dbReference type="NCBI Taxonomy" id="1892770"/>
    <lineage>
        <taxon>Eukaryota</taxon>
        <taxon>Fungi</taxon>
        <taxon>Dikarya</taxon>
        <taxon>Ascomycota</taxon>
        <taxon>Pezizomycotina</taxon>
        <taxon>Dothideomycetes</taxon>
        <taxon>Pleosporomycetidae</taxon>
        <taxon>Pleosporales</taxon>
        <taxon>Massarineae</taxon>
        <taxon>Didymosphaeriaceae</taxon>
        <taxon>Pseudopithomyces</taxon>
    </lineage>
</organism>
<evidence type="ECO:0000313" key="2">
    <source>
        <dbReference type="Proteomes" id="UP001280581"/>
    </source>
</evidence>
<evidence type="ECO:0000313" key="1">
    <source>
        <dbReference type="EMBL" id="KAK3202475.1"/>
    </source>
</evidence>
<reference evidence="1 2" key="1">
    <citation type="submission" date="2021-02" db="EMBL/GenBank/DDBJ databases">
        <title>Genome assembly of Pseudopithomyces chartarum.</title>
        <authorList>
            <person name="Jauregui R."/>
            <person name="Singh J."/>
            <person name="Voisey C."/>
        </authorList>
    </citation>
    <scope>NUCLEOTIDE SEQUENCE [LARGE SCALE GENOMIC DNA]</scope>
    <source>
        <strain evidence="1 2">AGR01</strain>
    </source>
</reference>
<name>A0AAN6REK4_9PLEO</name>
<dbReference type="AlphaFoldDB" id="A0AAN6REK4"/>
<keyword evidence="2" id="KW-1185">Reference proteome</keyword>
<sequence length="98" mass="10994">MTNKGDFDVLDEIFGLQFAIHVEFIESDHDFGKELVEDLDVVPKGVDFPWVVGNADSAATLWGMITTVREGLATLSREELRLKIKEIRDLVTVMERGG</sequence>
<dbReference type="Proteomes" id="UP001280581">
    <property type="component" value="Unassembled WGS sequence"/>
</dbReference>
<gene>
    <name evidence="1" type="ORF">GRF29_161g1384669</name>
</gene>
<comment type="caution">
    <text evidence="1">The sequence shown here is derived from an EMBL/GenBank/DDBJ whole genome shotgun (WGS) entry which is preliminary data.</text>
</comment>
<dbReference type="EMBL" id="WVTA01000014">
    <property type="protein sequence ID" value="KAK3202475.1"/>
    <property type="molecule type" value="Genomic_DNA"/>
</dbReference>
<protein>
    <submittedName>
        <fullName evidence="1">Uncharacterized protein</fullName>
    </submittedName>
</protein>
<proteinExistence type="predicted"/>